<evidence type="ECO:0000256" key="1">
    <source>
        <dbReference type="SAM" id="MobiDB-lite"/>
    </source>
</evidence>
<dbReference type="PANTHER" id="PTHR45527:SF1">
    <property type="entry name" value="FATTY ACID SYNTHASE"/>
    <property type="match status" value="1"/>
</dbReference>
<keyword evidence="4" id="KW-1185">Reference proteome</keyword>
<accession>A0A8A4TPD8</accession>
<dbReference type="SUPFAM" id="SSF52777">
    <property type="entry name" value="CoA-dependent acyltransferases"/>
    <property type="match status" value="2"/>
</dbReference>
<dbReference type="RefSeq" id="WP_237381956.1">
    <property type="nucleotide sequence ID" value="NZ_CP071793.1"/>
</dbReference>
<proteinExistence type="predicted"/>
<evidence type="ECO:0000259" key="2">
    <source>
        <dbReference type="Pfam" id="PF00668"/>
    </source>
</evidence>
<protein>
    <recommendedName>
        <fullName evidence="2">Condensation domain-containing protein</fullName>
    </recommendedName>
</protein>
<dbReference type="Pfam" id="PF00668">
    <property type="entry name" value="Condensation"/>
    <property type="match status" value="1"/>
</dbReference>
<dbReference type="PANTHER" id="PTHR45527">
    <property type="entry name" value="NONRIBOSOMAL PEPTIDE SYNTHETASE"/>
    <property type="match status" value="1"/>
</dbReference>
<name>A0A8A4TPD8_SULCO</name>
<dbReference type="EMBL" id="CP071793">
    <property type="protein sequence ID" value="QTD51836.1"/>
    <property type="molecule type" value="Genomic_DNA"/>
</dbReference>
<dbReference type="AlphaFoldDB" id="A0A8A4TPD8"/>
<organism evidence="3 4">
    <name type="scientific">Sulfidibacter corallicola</name>
    <dbReference type="NCBI Taxonomy" id="2818388"/>
    <lineage>
        <taxon>Bacteria</taxon>
        <taxon>Pseudomonadati</taxon>
        <taxon>Acidobacteriota</taxon>
        <taxon>Holophagae</taxon>
        <taxon>Acanthopleuribacterales</taxon>
        <taxon>Acanthopleuribacteraceae</taxon>
        <taxon>Sulfidibacter</taxon>
    </lineage>
</organism>
<dbReference type="Gene3D" id="3.30.559.10">
    <property type="entry name" value="Chloramphenicol acetyltransferase-like domain"/>
    <property type="match status" value="1"/>
</dbReference>
<feature type="region of interest" description="Disordered" evidence="1">
    <location>
        <begin position="432"/>
        <end position="459"/>
    </location>
</feature>
<dbReference type="Proteomes" id="UP000663929">
    <property type="component" value="Chromosome"/>
</dbReference>
<evidence type="ECO:0000313" key="4">
    <source>
        <dbReference type="Proteomes" id="UP000663929"/>
    </source>
</evidence>
<dbReference type="GO" id="GO:0031177">
    <property type="term" value="F:phosphopantetheine binding"/>
    <property type="evidence" value="ECO:0007669"/>
    <property type="project" value="TreeGrafter"/>
</dbReference>
<dbReference type="InterPro" id="IPR023213">
    <property type="entry name" value="CAT-like_dom_sf"/>
</dbReference>
<gene>
    <name evidence="3" type="ORF">J3U87_05140</name>
</gene>
<dbReference type="GO" id="GO:0005737">
    <property type="term" value="C:cytoplasm"/>
    <property type="evidence" value="ECO:0007669"/>
    <property type="project" value="TreeGrafter"/>
</dbReference>
<reference evidence="3" key="1">
    <citation type="submission" date="2021-03" db="EMBL/GenBank/DDBJ databases">
        <title>Acanthopleuribacteraceae sp. M133.</title>
        <authorList>
            <person name="Wang G."/>
        </authorList>
    </citation>
    <scope>NUCLEOTIDE SEQUENCE</scope>
    <source>
        <strain evidence="3">M133</strain>
    </source>
</reference>
<evidence type="ECO:0000313" key="3">
    <source>
        <dbReference type="EMBL" id="QTD51836.1"/>
    </source>
</evidence>
<sequence>MSANLPVYAEPKNTSIDLVPNQRFFWTDLVEKSEMPAVNIGSLIKIPAAVELPLFFQAYRISLAAHDALSMVMVRGGDGATVRQKQRHVVPVIEIRDCSRAVDPYDWAVQDATHLADGPLNPFAGPLYRSKLYILGPNCTAWTFVCHHMVCDGWSMALFVNDVMRTYRGLLDGEAAKPERPSFVAWARQGEFTERKDGSLYWRNRLPKKRESLFDALPGKGTSKRREFCFEWSEAMIERMASFGRENKNHPVRVVQALLGTALSHYFGKRDWVMGLPSSNRVNRKQKNMSGQFASCRPFPWRYEPGLSLHELLKEMGRDLRGDYRAGACVLSDLAEECHNGKTGNRPLFDVSFNALMVPNFDYLFDGEKATIKYLPFQHFTHPLEVACLEIDNGRGRSLVFNYDPEVLSEGDIRDINDILIELLERALEGPGRPLTEQAEDLPSKRMEEGIPAGFQRAN</sequence>
<dbReference type="GO" id="GO:0003824">
    <property type="term" value="F:catalytic activity"/>
    <property type="evidence" value="ECO:0007669"/>
    <property type="project" value="InterPro"/>
</dbReference>
<dbReference type="GO" id="GO:0043041">
    <property type="term" value="P:amino acid activation for nonribosomal peptide biosynthetic process"/>
    <property type="evidence" value="ECO:0007669"/>
    <property type="project" value="TreeGrafter"/>
</dbReference>
<dbReference type="GO" id="GO:0044550">
    <property type="term" value="P:secondary metabolite biosynthetic process"/>
    <property type="evidence" value="ECO:0007669"/>
    <property type="project" value="TreeGrafter"/>
</dbReference>
<dbReference type="KEGG" id="scor:J3U87_05140"/>
<dbReference type="InterPro" id="IPR001242">
    <property type="entry name" value="Condensation_dom"/>
</dbReference>
<dbReference type="Gene3D" id="3.30.559.30">
    <property type="entry name" value="Nonribosomal peptide synthetase, condensation domain"/>
    <property type="match status" value="1"/>
</dbReference>
<feature type="domain" description="Condensation" evidence="2">
    <location>
        <begin position="16"/>
        <end position="437"/>
    </location>
</feature>